<keyword evidence="4" id="KW-1133">Transmembrane helix</keyword>
<evidence type="ECO:0000256" key="5">
    <source>
        <dbReference type="ARBA" id="ARBA00023002"/>
    </source>
</evidence>
<proteinExistence type="inferred from homology"/>
<dbReference type="InterPro" id="IPR017972">
    <property type="entry name" value="Cyt_P450_CS"/>
</dbReference>
<comment type="similarity">
    <text evidence="1 8">Belongs to the cytochrome P450 family.</text>
</comment>
<reference evidence="10" key="3">
    <citation type="submission" date="2018-08" db="UniProtKB">
        <authorList>
            <consortium name="EnsemblPlants"/>
        </authorList>
    </citation>
    <scope>IDENTIFICATION</scope>
    <source>
        <strain evidence="10">cv. Bd21</strain>
    </source>
</reference>
<evidence type="ECO:0000313" key="9">
    <source>
        <dbReference type="EMBL" id="KQJ95821.1"/>
    </source>
</evidence>
<dbReference type="eggNOG" id="KOG0157">
    <property type="taxonomic scope" value="Eukaryota"/>
</dbReference>
<gene>
    <name evidence="10" type="primary">LOC100828703</name>
    <name evidence="9" type="ORF">BRADI_3g19240v3</name>
</gene>
<evidence type="ECO:0000256" key="4">
    <source>
        <dbReference type="ARBA" id="ARBA00022989"/>
    </source>
</evidence>
<dbReference type="Gene3D" id="1.10.630.10">
    <property type="entry name" value="Cytochrome P450"/>
    <property type="match status" value="1"/>
</dbReference>
<evidence type="ECO:0000256" key="6">
    <source>
        <dbReference type="ARBA" id="ARBA00023004"/>
    </source>
</evidence>
<accession>I1I2D9</accession>
<feature type="binding site" description="axial binding residue" evidence="7">
    <location>
        <position position="465"/>
    </location>
    <ligand>
        <name>heme</name>
        <dbReference type="ChEBI" id="CHEBI:30413"/>
    </ligand>
    <ligandPart>
        <name>Fe</name>
        <dbReference type="ChEBI" id="CHEBI:18248"/>
    </ligandPart>
</feature>
<keyword evidence="3 7" id="KW-0479">Metal-binding</keyword>
<dbReference type="PRINTS" id="PR00385">
    <property type="entry name" value="P450"/>
</dbReference>
<evidence type="ECO:0000256" key="2">
    <source>
        <dbReference type="ARBA" id="ARBA00022692"/>
    </source>
</evidence>
<dbReference type="GO" id="GO:0020037">
    <property type="term" value="F:heme binding"/>
    <property type="evidence" value="ECO:0007669"/>
    <property type="project" value="InterPro"/>
</dbReference>
<dbReference type="PANTHER" id="PTHR24296">
    <property type="entry name" value="CYTOCHROME P450"/>
    <property type="match status" value="1"/>
</dbReference>
<keyword evidence="2" id="KW-0812">Transmembrane</keyword>
<reference evidence="9 10" key="1">
    <citation type="journal article" date="2010" name="Nature">
        <title>Genome sequencing and analysis of the model grass Brachypodium distachyon.</title>
        <authorList>
            <consortium name="International Brachypodium Initiative"/>
        </authorList>
    </citation>
    <scope>NUCLEOTIDE SEQUENCE [LARGE SCALE GENOMIC DNA]</scope>
    <source>
        <strain evidence="9 10">Bd21</strain>
    </source>
</reference>
<dbReference type="InterPro" id="IPR001128">
    <property type="entry name" value="Cyt_P450"/>
</dbReference>
<keyword evidence="7 8" id="KW-0349">Heme</keyword>
<dbReference type="SUPFAM" id="SSF48264">
    <property type="entry name" value="Cytochrome P450"/>
    <property type="match status" value="1"/>
</dbReference>
<dbReference type="GO" id="GO:0016705">
    <property type="term" value="F:oxidoreductase activity, acting on paired donors, with incorporation or reduction of molecular oxygen"/>
    <property type="evidence" value="ECO:0007669"/>
    <property type="project" value="InterPro"/>
</dbReference>
<organism evidence="9">
    <name type="scientific">Brachypodium distachyon</name>
    <name type="common">Purple false brome</name>
    <name type="synonym">Trachynia distachya</name>
    <dbReference type="NCBI Taxonomy" id="15368"/>
    <lineage>
        <taxon>Eukaryota</taxon>
        <taxon>Viridiplantae</taxon>
        <taxon>Streptophyta</taxon>
        <taxon>Embryophyta</taxon>
        <taxon>Tracheophyta</taxon>
        <taxon>Spermatophyta</taxon>
        <taxon>Magnoliopsida</taxon>
        <taxon>Liliopsida</taxon>
        <taxon>Poales</taxon>
        <taxon>Poaceae</taxon>
        <taxon>BOP clade</taxon>
        <taxon>Pooideae</taxon>
        <taxon>Stipodae</taxon>
        <taxon>Brachypodieae</taxon>
        <taxon>Brachypodium</taxon>
    </lineage>
</organism>
<keyword evidence="11" id="KW-1185">Reference proteome</keyword>
<dbReference type="AlphaFoldDB" id="I1I2D9"/>
<sequence length="520" mass="57928">MAFSFLPELLVISILMLLVFASLYIKCTRSTNSLSPPLDWPIVGILPALVVNVHRIHDYMATVLTSTGNSFMAPVASIMRFFVTCDPANVQHIFTSNHANYPKGEDFAQIFDVTSGSLFTADGESSRRLRARHQSVLSSPRLLASMAKCCRDKLEKGLVPFMARVATTGAPVDMNDLVTRLVFDLYATAVLGVDPCRLSLLDMPPLQVADAMDTVMEVGFVRHIVPPFCWKLMRLLMVGPERRLAAAQGVLRRFTMEMVERRRKTAGSNIGPRLEATTASSSIDDDVLSNYVNDPEYYENGDHLLQATLILYMIAGRDTIGTTLPWVFYNLAKNPHVVSGIRKELEPIASGKAAAFLASSCIFEPEELKALVYLQAAILESLRLYPPIPIERKTVVSSDVMPSGHEVRAGDIVLVSIYSMGRMEDLWGPDCREYRPERWLSEDGGKLRHVPSHKFMAFNSGPRMCIGKDIAISQMKTIVAAVVWNFDVEALDRQEAVEPKLSCLLQMKQGLKLKVQKRQM</sequence>
<evidence type="ECO:0000256" key="7">
    <source>
        <dbReference type="PIRSR" id="PIRSR602401-1"/>
    </source>
</evidence>
<dbReference type="GO" id="GO:0006629">
    <property type="term" value="P:lipid metabolic process"/>
    <property type="evidence" value="ECO:0007669"/>
    <property type="project" value="UniProtKB-ARBA"/>
</dbReference>
<evidence type="ECO:0000313" key="11">
    <source>
        <dbReference type="Proteomes" id="UP000008810"/>
    </source>
</evidence>
<dbReference type="Pfam" id="PF00067">
    <property type="entry name" value="p450"/>
    <property type="match status" value="1"/>
</dbReference>
<dbReference type="OMA" id="WGANCRE"/>
<evidence type="ECO:0008006" key="12">
    <source>
        <dbReference type="Google" id="ProtNLM"/>
    </source>
</evidence>
<evidence type="ECO:0000313" key="10">
    <source>
        <dbReference type="EnsemblPlants" id="KQJ95821"/>
    </source>
</evidence>
<dbReference type="GO" id="GO:0004497">
    <property type="term" value="F:monooxygenase activity"/>
    <property type="evidence" value="ECO:0007669"/>
    <property type="project" value="UniProtKB-KW"/>
</dbReference>
<name>I1I2D9_BRADI</name>
<dbReference type="GeneID" id="100828703"/>
<reference evidence="9" key="2">
    <citation type="submission" date="2017-06" db="EMBL/GenBank/DDBJ databases">
        <title>WGS assembly of Brachypodium distachyon.</title>
        <authorList>
            <consortium name="The International Brachypodium Initiative"/>
            <person name="Lucas S."/>
            <person name="Harmon-Smith M."/>
            <person name="Lail K."/>
            <person name="Tice H."/>
            <person name="Grimwood J."/>
            <person name="Bruce D."/>
            <person name="Barry K."/>
            <person name="Shu S."/>
            <person name="Lindquist E."/>
            <person name="Wang M."/>
            <person name="Pitluck S."/>
            <person name="Vogel J.P."/>
            <person name="Garvin D.F."/>
            <person name="Mockler T.C."/>
            <person name="Schmutz J."/>
            <person name="Rokhsar D."/>
            <person name="Bevan M.W."/>
        </authorList>
    </citation>
    <scope>NUCLEOTIDE SEQUENCE</scope>
    <source>
        <strain evidence="9">Bd21</strain>
    </source>
</reference>
<dbReference type="OrthoDB" id="610532at2759"/>
<keyword evidence="6 7" id="KW-0408">Iron</keyword>
<keyword evidence="4" id="KW-0472">Membrane</keyword>
<dbReference type="GO" id="GO:0005506">
    <property type="term" value="F:iron ion binding"/>
    <property type="evidence" value="ECO:0007669"/>
    <property type="project" value="InterPro"/>
</dbReference>
<dbReference type="PRINTS" id="PR00463">
    <property type="entry name" value="EP450I"/>
</dbReference>
<dbReference type="PROSITE" id="PS00086">
    <property type="entry name" value="CYTOCHROME_P450"/>
    <property type="match status" value="1"/>
</dbReference>
<dbReference type="STRING" id="15368.I1I2D9"/>
<dbReference type="HOGENOM" id="CLU_001570_27_2_1"/>
<dbReference type="EnsemblPlants" id="KQJ95821">
    <property type="protein sequence ID" value="KQJ95821"/>
    <property type="gene ID" value="BRADI_3g19240v3"/>
</dbReference>
<dbReference type="Gramene" id="KQJ95821">
    <property type="protein sequence ID" value="KQJ95821"/>
    <property type="gene ID" value="BRADI_3g19240v3"/>
</dbReference>
<dbReference type="KEGG" id="bdi:100828703"/>
<protein>
    <recommendedName>
        <fullName evidence="12">Cytochrome P450</fullName>
    </recommendedName>
</protein>
<dbReference type="InterPro" id="IPR036396">
    <property type="entry name" value="Cyt_P450_sf"/>
</dbReference>
<evidence type="ECO:0000256" key="8">
    <source>
        <dbReference type="RuleBase" id="RU000461"/>
    </source>
</evidence>
<evidence type="ECO:0000256" key="3">
    <source>
        <dbReference type="ARBA" id="ARBA00022723"/>
    </source>
</evidence>
<dbReference type="EMBL" id="CM000882">
    <property type="protein sequence ID" value="KQJ95821.1"/>
    <property type="molecule type" value="Genomic_DNA"/>
</dbReference>
<dbReference type="InterPro" id="IPR002401">
    <property type="entry name" value="Cyt_P450_E_grp-I"/>
</dbReference>
<dbReference type="CDD" id="cd11064">
    <property type="entry name" value="CYP86A"/>
    <property type="match status" value="1"/>
</dbReference>
<evidence type="ECO:0000256" key="1">
    <source>
        <dbReference type="ARBA" id="ARBA00010617"/>
    </source>
</evidence>
<keyword evidence="8" id="KW-0503">Monooxygenase</keyword>
<keyword evidence="5 8" id="KW-0560">Oxidoreductase</keyword>
<dbReference type="RefSeq" id="XP_003571586.1">
    <property type="nucleotide sequence ID" value="XM_003571538.4"/>
</dbReference>
<comment type="cofactor">
    <cofactor evidence="7">
        <name>heme</name>
        <dbReference type="ChEBI" id="CHEBI:30413"/>
    </cofactor>
</comment>
<dbReference type="Proteomes" id="UP000008810">
    <property type="component" value="Chromosome 3"/>
</dbReference>